<reference evidence="2 3" key="1">
    <citation type="journal article" date="2018" name="Sci. Rep.">
        <title>Genomic signatures of local adaptation to the degree of environmental predictability in rotifers.</title>
        <authorList>
            <person name="Franch-Gras L."/>
            <person name="Hahn C."/>
            <person name="Garcia-Roger E.M."/>
            <person name="Carmona M.J."/>
            <person name="Serra M."/>
            <person name="Gomez A."/>
        </authorList>
    </citation>
    <scope>NUCLEOTIDE SEQUENCE [LARGE SCALE GENOMIC DNA]</scope>
    <source>
        <strain evidence="2">HYR1</strain>
    </source>
</reference>
<evidence type="ECO:0000313" key="2">
    <source>
        <dbReference type="EMBL" id="RMZ98411.1"/>
    </source>
</evidence>
<proteinExistence type="predicted"/>
<feature type="transmembrane region" description="Helical" evidence="1">
    <location>
        <begin position="23"/>
        <end position="42"/>
    </location>
</feature>
<evidence type="ECO:0000256" key="1">
    <source>
        <dbReference type="SAM" id="Phobius"/>
    </source>
</evidence>
<comment type="caution">
    <text evidence="2">The sequence shown here is derived from an EMBL/GenBank/DDBJ whole genome shotgun (WGS) entry which is preliminary data.</text>
</comment>
<keyword evidence="1" id="KW-0472">Membrane</keyword>
<keyword evidence="3" id="KW-1185">Reference proteome</keyword>
<dbReference type="EMBL" id="REGN01010791">
    <property type="protein sequence ID" value="RMZ98411.1"/>
    <property type="molecule type" value="Genomic_DNA"/>
</dbReference>
<keyword evidence="1" id="KW-0812">Transmembrane</keyword>
<organism evidence="2 3">
    <name type="scientific">Brachionus plicatilis</name>
    <name type="common">Marine rotifer</name>
    <name type="synonym">Brachionus muelleri</name>
    <dbReference type="NCBI Taxonomy" id="10195"/>
    <lineage>
        <taxon>Eukaryota</taxon>
        <taxon>Metazoa</taxon>
        <taxon>Spiralia</taxon>
        <taxon>Gnathifera</taxon>
        <taxon>Rotifera</taxon>
        <taxon>Eurotatoria</taxon>
        <taxon>Monogononta</taxon>
        <taxon>Pseudotrocha</taxon>
        <taxon>Ploima</taxon>
        <taxon>Brachionidae</taxon>
        <taxon>Brachionus</taxon>
    </lineage>
</organism>
<dbReference type="Proteomes" id="UP000276133">
    <property type="component" value="Unassembled WGS sequence"/>
</dbReference>
<sequence length="93" mass="10699">MQKVESNTIKSLVGVRRRKRSTWLLAALGLNKISFSILILIFKKLKKEKFFTKWTNSGTLQWPKNQMIVILTWIAVPDSYCSGLLNETQKSAI</sequence>
<name>A0A3M7PH24_BRAPC</name>
<accession>A0A3M7PH24</accession>
<protein>
    <submittedName>
        <fullName evidence="2">Uncharacterized protein</fullName>
    </submittedName>
</protein>
<dbReference type="AlphaFoldDB" id="A0A3M7PH24"/>
<keyword evidence="1" id="KW-1133">Transmembrane helix</keyword>
<evidence type="ECO:0000313" key="3">
    <source>
        <dbReference type="Proteomes" id="UP000276133"/>
    </source>
</evidence>
<gene>
    <name evidence="2" type="ORF">BpHYR1_000804</name>
</gene>